<comment type="caution">
    <text evidence="2">The sequence shown here is derived from an EMBL/GenBank/DDBJ whole genome shotgun (WGS) entry which is preliminary data.</text>
</comment>
<dbReference type="RefSeq" id="WP_378140991.1">
    <property type="nucleotide sequence ID" value="NZ_JBHSEF010000016.1"/>
</dbReference>
<accession>A0ABV8UW26</accession>
<evidence type="ECO:0000256" key="1">
    <source>
        <dbReference type="SAM" id="MobiDB-lite"/>
    </source>
</evidence>
<feature type="region of interest" description="Disordered" evidence="1">
    <location>
        <begin position="1"/>
        <end position="26"/>
    </location>
</feature>
<reference evidence="3" key="1">
    <citation type="journal article" date="2019" name="Int. J. Syst. Evol. Microbiol.">
        <title>The Global Catalogue of Microorganisms (GCM) 10K type strain sequencing project: providing services to taxonomists for standard genome sequencing and annotation.</title>
        <authorList>
            <consortium name="The Broad Institute Genomics Platform"/>
            <consortium name="The Broad Institute Genome Sequencing Center for Infectious Disease"/>
            <person name="Wu L."/>
            <person name="Ma J."/>
        </authorList>
    </citation>
    <scope>NUCLEOTIDE SEQUENCE [LARGE SCALE GENOMIC DNA]</scope>
    <source>
        <strain evidence="3">CCUG 50353</strain>
    </source>
</reference>
<evidence type="ECO:0000313" key="2">
    <source>
        <dbReference type="EMBL" id="MFC4354709.1"/>
    </source>
</evidence>
<keyword evidence="3" id="KW-1185">Reference proteome</keyword>
<dbReference type="EMBL" id="JBHSEF010000016">
    <property type="protein sequence ID" value="MFC4354709.1"/>
    <property type="molecule type" value="Genomic_DNA"/>
</dbReference>
<sequence>MPTDSLTIVPVQLETKEDSSRNQRPPVKPICTIQIQETKVHFYPDVKPFIIQTVLRELTRHDH</sequence>
<dbReference type="Proteomes" id="UP001595733">
    <property type="component" value="Unassembled WGS sequence"/>
</dbReference>
<organism evidence="2 3">
    <name type="scientific">Chryseomicrobium palamuruense</name>
    <dbReference type="NCBI Taxonomy" id="682973"/>
    <lineage>
        <taxon>Bacteria</taxon>
        <taxon>Bacillati</taxon>
        <taxon>Bacillota</taxon>
        <taxon>Bacilli</taxon>
        <taxon>Bacillales</taxon>
        <taxon>Caryophanaceae</taxon>
        <taxon>Chryseomicrobium</taxon>
    </lineage>
</organism>
<proteinExistence type="predicted"/>
<name>A0ABV8UW26_9BACL</name>
<gene>
    <name evidence="2" type="ORF">ACFO0S_06500</name>
</gene>
<evidence type="ECO:0000313" key="3">
    <source>
        <dbReference type="Proteomes" id="UP001595733"/>
    </source>
</evidence>
<protein>
    <submittedName>
        <fullName evidence="2">Uncharacterized protein</fullName>
    </submittedName>
</protein>